<accession>A0ABV5MLK8</accession>
<reference evidence="2 3" key="1">
    <citation type="submission" date="2024-09" db="EMBL/GenBank/DDBJ databases">
        <authorList>
            <person name="Sun Q."/>
            <person name="Mori K."/>
        </authorList>
    </citation>
    <scope>NUCLEOTIDE SEQUENCE [LARGE SCALE GENOMIC DNA]</scope>
    <source>
        <strain evidence="2 3">JCM 3307</strain>
    </source>
</reference>
<dbReference type="Proteomes" id="UP001589608">
    <property type="component" value="Unassembled WGS sequence"/>
</dbReference>
<dbReference type="PANTHER" id="PTHR30461">
    <property type="entry name" value="DNA-INVERTASE FROM LAMBDOID PROPHAGE"/>
    <property type="match status" value="1"/>
</dbReference>
<evidence type="ECO:0000313" key="2">
    <source>
        <dbReference type="EMBL" id="MFB9449747.1"/>
    </source>
</evidence>
<sequence length="490" mass="54541">MTVTVDLYLRKSSKDERRSVTRQQRDLTESAAEEGYAVGRTFVDPDLSASPFATKDRPDYAALIEYIRSGGCEMLGLWEGSRGSRELEEWAAFLKLCAKHRVSIWIQANDRVYRPWRTADWRELANLGVDAEAESRQLSDRVLVGKRDAARNGTPAGRLQYGFTRVYDEKGKFVEQRAHPEQGPIVAEMVDRLHAGEQLATIARDLNRRGVTMPGGAPWHGRFIRQTVLRPAYAGIRVDRGEEVGPASWKPIVDVAKWRAVRALLTRPERRVTSRGPTLTHWLTGAVACGTCRTERLRARTGGTKRPRATYQCEKCGMVVAAGTLEAVIEEALLGRLQQDDALDALRSQGDGEELRTADEEVRVLRERLDAHYAEAAAGDLSARGLSAVEGRLLPQIEAAERRARVLAVPSELEGEEPADIVKGWPGYSPQRKRVVVRVLAELVVTRAARRGPVFDIARLADSRWVGDPMTWGEHWAAASIVDIQSIPTL</sequence>
<dbReference type="InterPro" id="IPR036162">
    <property type="entry name" value="Resolvase-like_N_sf"/>
</dbReference>
<name>A0ABV5MLK8_9ACTN</name>
<proteinExistence type="predicted"/>
<dbReference type="RefSeq" id="WP_223100588.1">
    <property type="nucleotide sequence ID" value="NZ_CP061913.1"/>
</dbReference>
<dbReference type="SUPFAM" id="SSF53041">
    <property type="entry name" value="Resolvase-like"/>
    <property type="match status" value="1"/>
</dbReference>
<dbReference type="InterPro" id="IPR011109">
    <property type="entry name" value="DNA_bind_recombinase_dom"/>
</dbReference>
<feature type="domain" description="Recombinase" evidence="1">
    <location>
        <begin position="160"/>
        <end position="271"/>
    </location>
</feature>
<organism evidence="2 3">
    <name type="scientific">Dactylosporangium vinaceum</name>
    <dbReference type="NCBI Taxonomy" id="53362"/>
    <lineage>
        <taxon>Bacteria</taxon>
        <taxon>Bacillati</taxon>
        <taxon>Actinomycetota</taxon>
        <taxon>Actinomycetes</taxon>
        <taxon>Micromonosporales</taxon>
        <taxon>Micromonosporaceae</taxon>
        <taxon>Dactylosporangium</taxon>
    </lineage>
</organism>
<dbReference type="EMBL" id="JBHMCA010000069">
    <property type="protein sequence ID" value="MFB9449747.1"/>
    <property type="molecule type" value="Genomic_DNA"/>
</dbReference>
<evidence type="ECO:0000259" key="1">
    <source>
        <dbReference type="PROSITE" id="PS51737"/>
    </source>
</evidence>
<dbReference type="Gene3D" id="3.40.50.1390">
    <property type="entry name" value="Resolvase, N-terminal catalytic domain"/>
    <property type="match status" value="1"/>
</dbReference>
<dbReference type="PROSITE" id="PS51737">
    <property type="entry name" value="RECOMBINASE_DNA_BIND"/>
    <property type="match status" value="1"/>
</dbReference>
<keyword evidence="3" id="KW-1185">Reference proteome</keyword>
<dbReference type="PANTHER" id="PTHR30461:SF23">
    <property type="entry name" value="DNA RECOMBINASE-RELATED"/>
    <property type="match status" value="1"/>
</dbReference>
<protein>
    <submittedName>
        <fullName evidence="2">Recombinase family protein</fullName>
    </submittedName>
</protein>
<dbReference type="Gene3D" id="3.90.1750.20">
    <property type="entry name" value="Putative Large Serine Recombinase, Chain B, Domain 2"/>
    <property type="match status" value="1"/>
</dbReference>
<dbReference type="InterPro" id="IPR050639">
    <property type="entry name" value="SSR_resolvase"/>
</dbReference>
<dbReference type="Pfam" id="PF00239">
    <property type="entry name" value="Resolvase"/>
    <property type="match status" value="1"/>
</dbReference>
<dbReference type="SMART" id="SM00857">
    <property type="entry name" value="Resolvase"/>
    <property type="match status" value="1"/>
</dbReference>
<evidence type="ECO:0000313" key="3">
    <source>
        <dbReference type="Proteomes" id="UP001589608"/>
    </source>
</evidence>
<dbReference type="InterPro" id="IPR038109">
    <property type="entry name" value="DNA_bind_recomb_sf"/>
</dbReference>
<comment type="caution">
    <text evidence="2">The sequence shown here is derived from an EMBL/GenBank/DDBJ whole genome shotgun (WGS) entry which is preliminary data.</text>
</comment>
<dbReference type="Pfam" id="PF07508">
    <property type="entry name" value="Recombinase"/>
    <property type="match status" value="1"/>
</dbReference>
<gene>
    <name evidence="2" type="ORF">ACFFTR_42290</name>
</gene>
<dbReference type="InterPro" id="IPR006119">
    <property type="entry name" value="Resolv_N"/>
</dbReference>
<dbReference type="CDD" id="cd00338">
    <property type="entry name" value="Ser_Recombinase"/>
    <property type="match status" value="1"/>
</dbReference>